<evidence type="ECO:0000256" key="13">
    <source>
        <dbReference type="ARBA" id="ARBA00023201"/>
    </source>
</evidence>
<dbReference type="PANTHER" id="PTHR10110">
    <property type="entry name" value="SODIUM/HYDROGEN EXCHANGER"/>
    <property type="match status" value="1"/>
</dbReference>
<dbReference type="AlphaFoldDB" id="A0A1X7TRS8"/>
<dbReference type="NCBIfam" id="TIGR00840">
    <property type="entry name" value="b_cpa1"/>
    <property type="match status" value="1"/>
</dbReference>
<dbReference type="Gene3D" id="3.30.1140.40">
    <property type="entry name" value="Tctex-1"/>
    <property type="match status" value="1"/>
</dbReference>
<dbReference type="PANTHER" id="PTHR10110:SF187">
    <property type="entry name" value="SODIUM_HYDROGEN EXCHANGER"/>
    <property type="match status" value="1"/>
</dbReference>
<dbReference type="InterPro" id="IPR004709">
    <property type="entry name" value="NaH_exchanger"/>
</dbReference>
<comment type="similarity">
    <text evidence="4 14">Belongs to the monovalent cation:proton antiporter 1 (CPA1) transporter (TC 2.A.36) family.</text>
</comment>
<feature type="transmembrane region" description="Helical" evidence="15">
    <location>
        <begin position="438"/>
        <end position="457"/>
    </location>
</feature>
<dbReference type="PRINTS" id="PR01088">
    <property type="entry name" value="NAHEXCHNGR6"/>
</dbReference>
<feature type="transmembrane region" description="Helical" evidence="15">
    <location>
        <begin position="104"/>
        <end position="121"/>
    </location>
</feature>
<proteinExistence type="inferred from homology"/>
<evidence type="ECO:0000256" key="11">
    <source>
        <dbReference type="ARBA" id="ARBA00023065"/>
    </source>
</evidence>
<dbReference type="OrthoDB" id="196264at2759"/>
<keyword evidence="11 14" id="KW-0406">Ion transport</keyword>
<dbReference type="GO" id="GO:0055038">
    <property type="term" value="C:recycling endosome membrane"/>
    <property type="evidence" value="ECO:0007669"/>
    <property type="project" value="UniProtKB-SubCell"/>
</dbReference>
<comment type="similarity">
    <text evidence="3">Belongs to the dynein light chain Tctex-type family.</text>
</comment>
<dbReference type="FunFam" id="3.30.1140.40:FF:000003">
    <property type="entry name" value="tctex1 domain-containing protein 2"/>
    <property type="match status" value="1"/>
</dbReference>
<keyword evidence="14" id="KW-0050">Antiport</keyword>
<keyword evidence="10" id="KW-0915">Sodium</keyword>
<keyword evidence="13 14" id="KW-0739">Sodium transport</keyword>
<keyword evidence="5 14" id="KW-0813">Transport</keyword>
<dbReference type="InterPro" id="IPR005334">
    <property type="entry name" value="Tctex-1-like"/>
</dbReference>
<dbReference type="InterPro" id="IPR038586">
    <property type="entry name" value="Tctex-1-like_sf"/>
</dbReference>
<dbReference type="STRING" id="400682.A0A1X7TRS8"/>
<sequence length="697" mass="78268">MSSHSEAQCYPLLHSNGSWEGVCNNARATNYLVADYQDLLNNTGDGGAVFYLPNIELDASDQRTEHVHFQNSAGLLLVLILLSLTILTIWVFKVKRFRVMHETGLSILYGIIIGVVIHYGFPSTPQDEFYLAEKECESSGTVRTFEIGDSVILQTQGGDGFRCSINSKVFRTREGDRIEEALLFDPELFFFLLLPPIIFYAGYSLKKRHFFRNIGSLLMYAFAGTAISCFVVGAMMYGWVLSTIDNRLSDAFATRNISVPGAPEAFGDNIIPSLLFGSLISATDPVTVLAIFHDLHVDVDLYSLVFGESVMNDAVAIVLYRSVDEYDGDETGFSVAGLFKSFGSFIGVFLGSFLLGTAIGLITALMMKFSRLRNYPLLETSMFILMSYSSFVIAELASLTGIVAILFCGITQSYYTYINMSQESRRRTKEVFELINFLSENFVFSYMGLSLFTFANHQWVPGFIIFSFVAIFTGRVINIYVLSFLLNLGRSKKISFRFQHMLVFAGLRGAIAFALAIRNTETEERQLMFTTTLVIVLITVLICGGFTTLALQCLRIRVGVDDDDDSLNPDGQEIPYDSTQGNLLISKFSVLDKKFRPSLVNDMIYKVLKESLQDKQYSSEAETWCKDITDHIKRNLKELDLKRYKYIVQVVIGEQRGEGVKIGSRCLWDTDTDNYSQGLFINDSLFAVGVAYAVYYY</sequence>
<dbReference type="GO" id="GO:0098719">
    <property type="term" value="P:sodium ion import across plasma membrane"/>
    <property type="evidence" value="ECO:0007669"/>
    <property type="project" value="TreeGrafter"/>
</dbReference>
<feature type="transmembrane region" description="Helical" evidence="15">
    <location>
        <begin position="529"/>
        <end position="551"/>
    </location>
</feature>
<keyword evidence="8" id="KW-0967">Endosome</keyword>
<evidence type="ECO:0000256" key="8">
    <source>
        <dbReference type="ARBA" id="ARBA00022753"/>
    </source>
</evidence>
<dbReference type="Gene3D" id="6.10.140.1330">
    <property type="match status" value="1"/>
</dbReference>
<dbReference type="GO" id="GO:0015385">
    <property type="term" value="F:sodium:proton antiporter activity"/>
    <property type="evidence" value="ECO:0007669"/>
    <property type="project" value="InterPro"/>
</dbReference>
<evidence type="ECO:0000256" key="7">
    <source>
        <dbReference type="ARBA" id="ARBA00022692"/>
    </source>
</evidence>
<keyword evidence="6" id="KW-1003">Cell membrane</keyword>
<feature type="transmembrane region" description="Helical" evidence="15">
    <location>
        <begin position="73"/>
        <end position="92"/>
    </location>
</feature>
<feature type="transmembrane region" description="Helical" evidence="15">
    <location>
        <begin position="342"/>
        <end position="365"/>
    </location>
</feature>
<dbReference type="InParanoid" id="A0A1X7TRS8"/>
<dbReference type="eggNOG" id="KOG1965">
    <property type="taxonomic scope" value="Eukaryota"/>
</dbReference>
<name>A0A1X7TRS8_AMPQE</name>
<evidence type="ECO:0000256" key="2">
    <source>
        <dbReference type="ARBA" id="ARBA00004651"/>
    </source>
</evidence>
<evidence type="ECO:0000256" key="6">
    <source>
        <dbReference type="ARBA" id="ARBA00022475"/>
    </source>
</evidence>
<dbReference type="InterPro" id="IPR006153">
    <property type="entry name" value="Cation/H_exchanger_TM"/>
</dbReference>
<evidence type="ECO:0000256" key="5">
    <source>
        <dbReference type="ARBA" id="ARBA00022448"/>
    </source>
</evidence>
<dbReference type="CDD" id="cd21459">
    <property type="entry name" value="DLC-like_TCTEX1D2"/>
    <property type="match status" value="1"/>
</dbReference>
<feature type="transmembrane region" description="Helical" evidence="15">
    <location>
        <begin position="217"/>
        <end position="240"/>
    </location>
</feature>
<feature type="domain" description="Cation/H+ exchanger transmembrane" evidence="16">
    <location>
        <begin position="85"/>
        <end position="551"/>
    </location>
</feature>
<dbReference type="Pfam" id="PF03645">
    <property type="entry name" value="Tctex-1"/>
    <property type="match status" value="1"/>
</dbReference>
<dbReference type="GO" id="GO:0015386">
    <property type="term" value="F:potassium:proton antiporter activity"/>
    <property type="evidence" value="ECO:0007669"/>
    <property type="project" value="TreeGrafter"/>
</dbReference>
<feature type="transmembrane region" description="Helical" evidence="15">
    <location>
        <begin position="463"/>
        <end position="486"/>
    </location>
</feature>
<keyword evidence="12 15" id="KW-0472">Membrane</keyword>
<accession>A0A1X7TRS8</accession>
<dbReference type="GO" id="GO:0005886">
    <property type="term" value="C:plasma membrane"/>
    <property type="evidence" value="ECO:0007669"/>
    <property type="project" value="UniProtKB-SubCell"/>
</dbReference>
<reference evidence="17" key="1">
    <citation type="submission" date="2017-05" db="UniProtKB">
        <authorList>
            <consortium name="EnsemblMetazoa"/>
        </authorList>
    </citation>
    <scope>IDENTIFICATION</scope>
</reference>
<keyword evidence="7 14" id="KW-0812">Transmembrane</keyword>
<evidence type="ECO:0000259" key="16">
    <source>
        <dbReference type="Pfam" id="PF00999"/>
    </source>
</evidence>
<evidence type="ECO:0000256" key="9">
    <source>
        <dbReference type="ARBA" id="ARBA00022989"/>
    </source>
</evidence>
<dbReference type="PRINTS" id="PR01084">
    <property type="entry name" value="NAHEXCHNGR"/>
</dbReference>
<evidence type="ECO:0000256" key="1">
    <source>
        <dbReference type="ARBA" id="ARBA00004195"/>
    </source>
</evidence>
<evidence type="ECO:0000256" key="12">
    <source>
        <dbReference type="ARBA" id="ARBA00023136"/>
    </source>
</evidence>
<comment type="subcellular location">
    <subcellularLocation>
        <location evidence="2">Cell membrane</location>
        <topology evidence="2">Multi-pass membrane protein</topology>
    </subcellularLocation>
    <subcellularLocation>
        <location evidence="1">Recycling endosome membrane</location>
        <topology evidence="1">Multi-pass membrane protein</topology>
    </subcellularLocation>
</comment>
<dbReference type="GO" id="GO:0051453">
    <property type="term" value="P:regulation of intracellular pH"/>
    <property type="evidence" value="ECO:0007669"/>
    <property type="project" value="TreeGrafter"/>
</dbReference>
<organism evidence="17">
    <name type="scientific">Amphimedon queenslandica</name>
    <name type="common">Sponge</name>
    <dbReference type="NCBI Taxonomy" id="400682"/>
    <lineage>
        <taxon>Eukaryota</taxon>
        <taxon>Metazoa</taxon>
        <taxon>Porifera</taxon>
        <taxon>Demospongiae</taxon>
        <taxon>Heteroscleromorpha</taxon>
        <taxon>Haplosclerida</taxon>
        <taxon>Niphatidae</taxon>
        <taxon>Amphimedon</taxon>
    </lineage>
</organism>
<evidence type="ECO:0000313" key="17">
    <source>
        <dbReference type="EnsemblMetazoa" id="Aqu2.1.17646_001"/>
    </source>
</evidence>
<evidence type="ECO:0000256" key="15">
    <source>
        <dbReference type="SAM" id="Phobius"/>
    </source>
</evidence>
<feature type="transmembrane region" description="Helical" evidence="15">
    <location>
        <begin position="188"/>
        <end position="205"/>
    </location>
</feature>
<evidence type="ECO:0000256" key="4">
    <source>
        <dbReference type="ARBA" id="ARBA00007367"/>
    </source>
</evidence>
<feature type="transmembrane region" description="Helical" evidence="15">
    <location>
        <begin position="399"/>
        <end position="417"/>
    </location>
</feature>
<evidence type="ECO:0000256" key="14">
    <source>
        <dbReference type="RuleBase" id="RU003722"/>
    </source>
</evidence>
<keyword evidence="9 15" id="KW-1133">Transmembrane helix</keyword>
<dbReference type="EnsemblMetazoa" id="Aqu2.1.17646_001">
    <property type="protein sequence ID" value="Aqu2.1.17646_001"/>
    <property type="gene ID" value="Aqu2.1.17646"/>
</dbReference>
<dbReference type="Pfam" id="PF00999">
    <property type="entry name" value="Na_H_Exchanger"/>
    <property type="match status" value="1"/>
</dbReference>
<feature type="transmembrane region" description="Helical" evidence="15">
    <location>
        <begin position="498"/>
        <end position="517"/>
    </location>
</feature>
<dbReference type="InterPro" id="IPR002090">
    <property type="entry name" value="NHE-6/7/9"/>
</dbReference>
<evidence type="ECO:0000256" key="3">
    <source>
        <dbReference type="ARBA" id="ARBA00005361"/>
    </source>
</evidence>
<dbReference type="InterPro" id="IPR018422">
    <property type="entry name" value="Cation/H_exchanger_CPA1"/>
</dbReference>
<evidence type="ECO:0000256" key="10">
    <source>
        <dbReference type="ARBA" id="ARBA00023053"/>
    </source>
</evidence>
<protein>
    <recommendedName>
        <fullName evidence="14">Sodium/hydrogen exchanger</fullName>
    </recommendedName>
</protein>